<comment type="caution">
    <text evidence="1">The sequence shown here is derived from an EMBL/GenBank/DDBJ whole genome shotgun (WGS) entry which is preliminary data.</text>
</comment>
<dbReference type="GeneID" id="300269666"/>
<protein>
    <submittedName>
        <fullName evidence="1">Uncharacterized protein</fullName>
    </submittedName>
</protein>
<dbReference type="Proteomes" id="UP000183210">
    <property type="component" value="Unassembled WGS sequence"/>
</dbReference>
<dbReference type="EMBL" id="FOEV01000025">
    <property type="protein sequence ID" value="SER47131.1"/>
    <property type="molecule type" value="Genomic_DNA"/>
</dbReference>
<sequence length="228" mass="26254">MGMSQGAIVFRNKTALSPEEVVQRLFKREITNLQVSHLDTRKPYNTLVERYDDVWVISNSDLVHPVLENPSKGIGIDLAALGNPELVVAFCIYSTSDTHGFAIIENGVLKRSRFQVQGEDVIEYGDPQPFEHKWLTADYYYEEEDDDLPEEERAKVLYINNRQMIVMEDHLTMRLAVEALEESFGFCPWITNQRPLCTFLHLGDELTSTPGSDVAIPHRKAKPWWKIW</sequence>
<proteinExistence type="predicted"/>
<name>A0A9X8MHR0_9PSED</name>
<organism evidence="1 2">
    <name type="scientific">Pseudomonas lutea</name>
    <dbReference type="NCBI Taxonomy" id="243924"/>
    <lineage>
        <taxon>Bacteria</taxon>
        <taxon>Pseudomonadati</taxon>
        <taxon>Pseudomonadota</taxon>
        <taxon>Gammaproteobacteria</taxon>
        <taxon>Pseudomonadales</taxon>
        <taxon>Pseudomonadaceae</taxon>
        <taxon>Pseudomonas</taxon>
    </lineage>
</organism>
<evidence type="ECO:0000313" key="1">
    <source>
        <dbReference type="EMBL" id="SER47131.1"/>
    </source>
</evidence>
<accession>A0A9X8MHR0</accession>
<dbReference type="Pfam" id="PF21997">
    <property type="entry name" value="DUF6928"/>
    <property type="match status" value="1"/>
</dbReference>
<dbReference type="RefSeq" id="WP_139208973.1">
    <property type="nucleotide sequence ID" value="NZ_FOEV01000025.1"/>
</dbReference>
<reference evidence="1 2" key="1">
    <citation type="submission" date="2016-10" db="EMBL/GenBank/DDBJ databases">
        <authorList>
            <person name="Varghese N."/>
            <person name="Submissions S."/>
        </authorList>
    </citation>
    <scope>NUCLEOTIDE SEQUENCE [LARGE SCALE GENOMIC DNA]</scope>
    <source>
        <strain evidence="1 2">LMG 21974</strain>
    </source>
</reference>
<evidence type="ECO:0000313" key="2">
    <source>
        <dbReference type="Proteomes" id="UP000183210"/>
    </source>
</evidence>
<dbReference type="AlphaFoldDB" id="A0A9X8MHR0"/>
<gene>
    <name evidence="1" type="ORF">SAMN05216409_12521</name>
</gene>
<dbReference type="InterPro" id="IPR053847">
    <property type="entry name" value="DUF6928"/>
</dbReference>